<evidence type="ECO:0000313" key="1">
    <source>
        <dbReference type="EMBL" id="CBY08527.1"/>
    </source>
</evidence>
<sequence length="162" mass="18543">MDELLCKAKEVNPELTLEVIFADSLDALHGTEQLVASLKEQGKLKDVHFLLELNVLGKKTPKIFATSETTKIEFDHFRAVEKRLKDKNLLINHSSSYFDGEVQEYSGLWTEATPFLDENVATMRLMDEQLVRAHDEEVILDEDVCNNILRILSIFLGDYLCQ</sequence>
<name>E4X9V8_OIKDI</name>
<dbReference type="EMBL" id="FN653031">
    <property type="protein sequence ID" value="CBY08527.1"/>
    <property type="molecule type" value="Genomic_DNA"/>
</dbReference>
<gene>
    <name evidence="1" type="ORF">GSOID_T00005103001</name>
</gene>
<dbReference type="OrthoDB" id="10389360at2759"/>
<dbReference type="Gene3D" id="3.40.630.10">
    <property type="entry name" value="Zn peptidases"/>
    <property type="match status" value="1"/>
</dbReference>
<keyword evidence="2" id="KW-1185">Reference proteome</keyword>
<organism evidence="1">
    <name type="scientific">Oikopleura dioica</name>
    <name type="common">Tunicate</name>
    <dbReference type="NCBI Taxonomy" id="34765"/>
    <lineage>
        <taxon>Eukaryota</taxon>
        <taxon>Metazoa</taxon>
        <taxon>Chordata</taxon>
        <taxon>Tunicata</taxon>
        <taxon>Appendicularia</taxon>
        <taxon>Copelata</taxon>
        <taxon>Oikopleuridae</taxon>
        <taxon>Oikopleura</taxon>
    </lineage>
</organism>
<reference evidence="1" key="1">
    <citation type="journal article" date="2010" name="Science">
        <title>Plasticity of animal genome architecture unmasked by rapid evolution of a pelagic tunicate.</title>
        <authorList>
            <person name="Denoeud F."/>
            <person name="Henriet S."/>
            <person name="Mungpakdee S."/>
            <person name="Aury J.M."/>
            <person name="Da Silva C."/>
            <person name="Brinkmann H."/>
            <person name="Mikhaleva J."/>
            <person name="Olsen L.C."/>
            <person name="Jubin C."/>
            <person name="Canestro C."/>
            <person name="Bouquet J.M."/>
            <person name="Danks G."/>
            <person name="Poulain J."/>
            <person name="Campsteijn C."/>
            <person name="Adamski M."/>
            <person name="Cross I."/>
            <person name="Yadetie F."/>
            <person name="Muffato M."/>
            <person name="Louis A."/>
            <person name="Butcher S."/>
            <person name="Tsagkogeorga G."/>
            <person name="Konrad A."/>
            <person name="Singh S."/>
            <person name="Jensen M.F."/>
            <person name="Cong E.H."/>
            <person name="Eikeseth-Otteraa H."/>
            <person name="Noel B."/>
            <person name="Anthouard V."/>
            <person name="Porcel B.M."/>
            <person name="Kachouri-Lafond R."/>
            <person name="Nishino A."/>
            <person name="Ugolini M."/>
            <person name="Chourrout P."/>
            <person name="Nishida H."/>
            <person name="Aasland R."/>
            <person name="Huzurbazar S."/>
            <person name="Westhof E."/>
            <person name="Delsuc F."/>
            <person name="Lehrach H."/>
            <person name="Reinhardt R."/>
            <person name="Weissenbach J."/>
            <person name="Roy S.W."/>
            <person name="Artiguenave F."/>
            <person name="Postlethwait J.H."/>
            <person name="Manak J.R."/>
            <person name="Thompson E.M."/>
            <person name="Jaillon O."/>
            <person name="Du Pasquier L."/>
            <person name="Boudinot P."/>
            <person name="Liberles D.A."/>
            <person name="Volff J.N."/>
            <person name="Philippe H."/>
            <person name="Lenhard B."/>
            <person name="Roest Crollius H."/>
            <person name="Wincker P."/>
            <person name="Chourrout D."/>
        </authorList>
    </citation>
    <scope>NUCLEOTIDE SEQUENCE [LARGE SCALE GENOMIC DNA]</scope>
</reference>
<evidence type="ECO:0000313" key="2">
    <source>
        <dbReference type="Proteomes" id="UP000001307"/>
    </source>
</evidence>
<proteinExistence type="predicted"/>
<dbReference type="InParanoid" id="E4X9V8"/>
<protein>
    <submittedName>
        <fullName evidence="1">Uncharacterized protein</fullName>
    </submittedName>
</protein>
<dbReference type="Proteomes" id="UP000001307">
    <property type="component" value="Unassembled WGS sequence"/>
</dbReference>
<accession>E4X9V8</accession>
<dbReference type="AlphaFoldDB" id="E4X9V8"/>